<accession>A0ABD3P3H5</accession>
<comment type="caution">
    <text evidence="1">The sequence shown here is derived from an EMBL/GenBank/DDBJ whole genome shotgun (WGS) entry which is preliminary data.</text>
</comment>
<name>A0ABD3P3H5_9STRA</name>
<organism evidence="1 2">
    <name type="scientific">Cyclotella cryptica</name>
    <dbReference type="NCBI Taxonomy" id="29204"/>
    <lineage>
        <taxon>Eukaryota</taxon>
        <taxon>Sar</taxon>
        <taxon>Stramenopiles</taxon>
        <taxon>Ochrophyta</taxon>
        <taxon>Bacillariophyta</taxon>
        <taxon>Coscinodiscophyceae</taxon>
        <taxon>Thalassiosirophycidae</taxon>
        <taxon>Stephanodiscales</taxon>
        <taxon>Stephanodiscaceae</taxon>
        <taxon>Cyclotella</taxon>
    </lineage>
</organism>
<evidence type="ECO:0000313" key="2">
    <source>
        <dbReference type="Proteomes" id="UP001516023"/>
    </source>
</evidence>
<gene>
    <name evidence="1" type="ORF">HJC23_001911</name>
</gene>
<dbReference type="EMBL" id="JABMIG020000290">
    <property type="protein sequence ID" value="KAL3782303.1"/>
    <property type="molecule type" value="Genomic_DNA"/>
</dbReference>
<sequence length="290" mass="33390">MVHRDYTQEKQAAAFHVQWDFSSHITKFARELNKQQKLCQDIGIPAPNTTKVQHYVKNMYSSNMFNDKEMKAWELKPSADKTLYSAKSHFVTVYKSKEKCTGRYESAHSSFSARSIGTTSLEILSHGNHQSSVEYTDSLKSTLEHTQEHAAALTTIQHHFLKQLNSQQQELLAQTTNKRLRPKSPQELPLQDLALLKKEDPFLYYSIPYVRNAALLDKDVELSSATSRYSNSELTGIINLHFTATRQSCLTFEFHSSKLMEDLIDLNSDDFEFDEDDEQEDDLYSYLAAR</sequence>
<reference evidence="1 2" key="1">
    <citation type="journal article" date="2020" name="G3 (Bethesda)">
        <title>Improved Reference Genome for Cyclotella cryptica CCMP332, a Model for Cell Wall Morphogenesis, Salinity Adaptation, and Lipid Production in Diatoms (Bacillariophyta).</title>
        <authorList>
            <person name="Roberts W.R."/>
            <person name="Downey K.M."/>
            <person name="Ruck E.C."/>
            <person name="Traller J.C."/>
            <person name="Alverson A.J."/>
        </authorList>
    </citation>
    <scope>NUCLEOTIDE SEQUENCE [LARGE SCALE GENOMIC DNA]</scope>
    <source>
        <strain evidence="1 2">CCMP332</strain>
    </source>
</reference>
<keyword evidence="2" id="KW-1185">Reference proteome</keyword>
<evidence type="ECO:0000313" key="1">
    <source>
        <dbReference type="EMBL" id="KAL3782303.1"/>
    </source>
</evidence>
<proteinExistence type="predicted"/>
<dbReference type="Proteomes" id="UP001516023">
    <property type="component" value="Unassembled WGS sequence"/>
</dbReference>
<dbReference type="AlphaFoldDB" id="A0ABD3P3H5"/>
<protein>
    <submittedName>
        <fullName evidence="1">Uncharacterized protein</fullName>
    </submittedName>
</protein>